<dbReference type="EMBL" id="JARWAO010000002">
    <property type="protein sequence ID" value="MDR5895277.1"/>
    <property type="molecule type" value="Genomic_DNA"/>
</dbReference>
<name>A0ABU1GUL5_9GAMM</name>
<feature type="region of interest" description="Disordered" evidence="2">
    <location>
        <begin position="351"/>
        <end position="373"/>
    </location>
</feature>
<feature type="compositionally biased region" description="Basic and acidic residues" evidence="2">
    <location>
        <begin position="355"/>
        <end position="365"/>
    </location>
</feature>
<feature type="coiled-coil region" evidence="1">
    <location>
        <begin position="562"/>
        <end position="626"/>
    </location>
</feature>
<dbReference type="RefSeq" id="WP_251590749.1">
    <property type="nucleotide sequence ID" value="NZ_JAMLJI010000001.1"/>
</dbReference>
<evidence type="ECO:0000256" key="1">
    <source>
        <dbReference type="SAM" id="Coils"/>
    </source>
</evidence>
<sequence length="1090" mass="122492">MKLLTLTVYNLASLKGPHRIELDRDVLGDTGLFAITGPTGAGKSTLLDGLCLALFGTTPRLKQATQQSARTPDVADDALALNDPRALLRRGAAEGFAEVDFEGLDGERYRARWSVRRARNKPDGRLQASDQSLMRVTDATVLTRHKREFQNAIHTRLGLGFEQFTRAVLLAQSEFNAFLTADDNQRSELLERLTDTDIYSRIAIEAFNRTRTAQQTLTQLEQSMASAPPASEAERAEIDAHESAAATHWQTLTERKQTLTHQRERWQALMREHTALTDSKARYITACDHDRSLDGSRRRKHQLEAVEPLRRIIDQRASTAKALEQARTRISDAWSERRAAQKALNDTTCAHAKRQRELEHHEQHRASLAPHLEQADQIERQLAYDRERIASLIQAERDNTQTLSALKAERSENEHERAPLHARLNALRARLQTRDIDDPLAHRQTLHARMTELRETRDELAHILEQVKHASAAIGAHAEAEATLNARYSALEAQETEKNAADRHQTFARQQLADCQTRLQRQRALRDDAAIEALRATLSDDAPCPVCGGQDHPYRHAPPERIASAQLQAMEAEEQRQLDEATHAAHEAESAASSALAQVTLARQVHEQARAEHDRASAARDQARTDIAPFLARFEQSTPEALEAWLSDRLDEIEAQAHQTHTELNEILTDEQARAPLERRLGELDTRAAVIDSQIDGLETQRSTQARERAKLERTCDTSQGILNNLLQGQDSVRQWRKALEQTTSTLRTQLDDALAKVHRAEQHVRHDTQACRHQLEQASALATQLDETEHQMARWYQTHADIPTEQVNELLMVDEGELEALTARIEAATHARLRAETELATVKAQFEAHLDDTLAALPEATLSATLHERLERDEAALTALAPELERALAERDDTQARRREDDRRRDIYRTLEKQLETARSEYRRWGRLGSAIGSSDGKKFRRIAQGYNLDRLIEQANAHLTQLARRYRLVRGGSDLGLLVIDQEMADEQRSVHSLSGGESFLISLALALGLSSMASSALTINTLFIDEGFGSLDAQSLNLVMDALDALQSQGRKIGVISHVRDMIERIPHQIEVQPLGGGISDVRVVRR</sequence>
<dbReference type="PANTHER" id="PTHR32114:SF2">
    <property type="entry name" value="ABC TRANSPORTER ABCH.3"/>
    <property type="match status" value="1"/>
</dbReference>
<proteinExistence type="predicted"/>
<dbReference type="InterPro" id="IPR038729">
    <property type="entry name" value="Rad50/SbcC_AAA"/>
</dbReference>
<dbReference type="SUPFAM" id="SSF52540">
    <property type="entry name" value="P-loop containing nucleoside triphosphate hydrolases"/>
    <property type="match status" value="1"/>
</dbReference>
<accession>A0ABU1GUL5</accession>
<evidence type="ECO:0000313" key="4">
    <source>
        <dbReference type="EMBL" id="MDR5895277.1"/>
    </source>
</evidence>
<protein>
    <submittedName>
        <fullName evidence="4">AAA family ATPase</fullName>
    </submittedName>
</protein>
<feature type="domain" description="Rad50/SbcC-type AAA" evidence="3">
    <location>
        <begin position="6"/>
        <end position="225"/>
    </location>
</feature>
<dbReference type="Pfam" id="PF13558">
    <property type="entry name" value="SbcC_Walker_B"/>
    <property type="match status" value="1"/>
</dbReference>
<organism evidence="4 5">
    <name type="scientific">Larsenimonas suaedae</name>
    <dbReference type="NCBI Taxonomy" id="1851019"/>
    <lineage>
        <taxon>Bacteria</taxon>
        <taxon>Pseudomonadati</taxon>
        <taxon>Pseudomonadota</taxon>
        <taxon>Gammaproteobacteria</taxon>
        <taxon>Oceanospirillales</taxon>
        <taxon>Halomonadaceae</taxon>
        <taxon>Larsenimonas</taxon>
    </lineage>
</organism>
<dbReference type="Proteomes" id="UP001269375">
    <property type="component" value="Unassembled WGS sequence"/>
</dbReference>
<dbReference type="Gene3D" id="3.40.50.300">
    <property type="entry name" value="P-loop containing nucleotide triphosphate hydrolases"/>
    <property type="match status" value="2"/>
</dbReference>
<evidence type="ECO:0000313" key="5">
    <source>
        <dbReference type="Proteomes" id="UP001269375"/>
    </source>
</evidence>
<reference evidence="4 5" key="1">
    <citation type="submission" date="2023-04" db="EMBL/GenBank/DDBJ databases">
        <title>A long-awaited taxogenomic arrangement of the family Halomonadaceae.</title>
        <authorList>
            <person name="De La Haba R."/>
            <person name="Chuvochina M."/>
            <person name="Wittouck S."/>
            <person name="Arahal D.R."/>
            <person name="Sanchez-Porro C."/>
            <person name="Hugenholtz P."/>
            <person name="Ventosa A."/>
        </authorList>
    </citation>
    <scope>NUCLEOTIDE SEQUENCE [LARGE SCALE GENOMIC DNA]</scope>
    <source>
        <strain evidence="4 5">DSM 22428</strain>
    </source>
</reference>
<comment type="caution">
    <text evidence="4">The sequence shown here is derived from an EMBL/GenBank/DDBJ whole genome shotgun (WGS) entry which is preliminary data.</text>
</comment>
<dbReference type="Pfam" id="PF13476">
    <property type="entry name" value="AAA_23"/>
    <property type="match status" value="1"/>
</dbReference>
<keyword evidence="5" id="KW-1185">Reference proteome</keyword>
<evidence type="ECO:0000256" key="2">
    <source>
        <dbReference type="SAM" id="MobiDB-lite"/>
    </source>
</evidence>
<dbReference type="InterPro" id="IPR027417">
    <property type="entry name" value="P-loop_NTPase"/>
</dbReference>
<evidence type="ECO:0000259" key="3">
    <source>
        <dbReference type="Pfam" id="PF13476"/>
    </source>
</evidence>
<keyword evidence="1" id="KW-0175">Coiled coil</keyword>
<gene>
    <name evidence="4" type="ORF">QC825_04195</name>
</gene>
<feature type="coiled-coil region" evidence="1">
    <location>
        <begin position="885"/>
        <end position="929"/>
    </location>
</feature>
<dbReference type="PANTHER" id="PTHR32114">
    <property type="entry name" value="ABC TRANSPORTER ABCH.3"/>
    <property type="match status" value="1"/>
</dbReference>